<name>A0A556QNQ7_9BACT</name>
<proteinExistence type="predicted"/>
<feature type="compositionally biased region" description="Basic and acidic residues" evidence="1">
    <location>
        <begin position="86"/>
        <end position="97"/>
    </location>
</feature>
<evidence type="ECO:0000256" key="1">
    <source>
        <dbReference type="SAM" id="MobiDB-lite"/>
    </source>
</evidence>
<feature type="region of interest" description="Disordered" evidence="1">
    <location>
        <begin position="86"/>
        <end position="108"/>
    </location>
</feature>
<dbReference type="RefSeq" id="WP_144228598.1">
    <property type="nucleotide sequence ID" value="NZ_CBCRVV010000003.1"/>
</dbReference>
<accession>A0A556QNQ7</accession>
<evidence type="ECO:0000313" key="3">
    <source>
        <dbReference type="Proteomes" id="UP000315648"/>
    </source>
</evidence>
<protein>
    <submittedName>
        <fullName evidence="2">Uncharacterized protein</fullName>
    </submittedName>
</protein>
<dbReference type="OrthoDB" id="196237at2"/>
<reference evidence="2 3" key="1">
    <citation type="submission" date="2019-07" db="EMBL/GenBank/DDBJ databases">
        <title>Description of 53C-WASEF.</title>
        <authorList>
            <person name="Pitt A."/>
            <person name="Hahn M.W."/>
        </authorList>
    </citation>
    <scope>NUCLEOTIDE SEQUENCE [LARGE SCALE GENOMIC DNA]</scope>
    <source>
        <strain evidence="2 3">53C-WASEF</strain>
    </source>
</reference>
<organism evidence="2 3">
    <name type="scientific">Rariglobus hedericola</name>
    <dbReference type="NCBI Taxonomy" id="2597822"/>
    <lineage>
        <taxon>Bacteria</taxon>
        <taxon>Pseudomonadati</taxon>
        <taxon>Verrucomicrobiota</taxon>
        <taxon>Opitutia</taxon>
        <taxon>Opitutales</taxon>
        <taxon>Opitutaceae</taxon>
        <taxon>Rariglobus</taxon>
    </lineage>
</organism>
<sequence length="237" mass="26641">MSTHFFIRMVSIGLLIGGVLQAAPSPLLVKAVEHWDEGRRDLAFTQHTTQFGDKDEVVKTWVERYDPSLPDNQRWKLIELNGKQPTDAERTKWESKKNNRPRKKATKSLSEYLNLDDSKLIDENDKTARFEISIKPEAARLVAIDKLSVIVTVDKAKGDIAHIAALLREPMKIALGLAKVTDVDLDVHVEPDSDKNKDSEPTAVVKPGSTAKVLFSKFGNPVEYKWSDFKRVTAYGS</sequence>
<dbReference type="EMBL" id="VMBG01000001">
    <property type="protein sequence ID" value="TSJ78257.1"/>
    <property type="molecule type" value="Genomic_DNA"/>
</dbReference>
<dbReference type="Proteomes" id="UP000315648">
    <property type="component" value="Unassembled WGS sequence"/>
</dbReference>
<keyword evidence="3" id="KW-1185">Reference proteome</keyword>
<evidence type="ECO:0000313" key="2">
    <source>
        <dbReference type="EMBL" id="TSJ78257.1"/>
    </source>
</evidence>
<gene>
    <name evidence="2" type="ORF">FPL22_02835</name>
</gene>
<dbReference type="AlphaFoldDB" id="A0A556QNQ7"/>
<comment type="caution">
    <text evidence="2">The sequence shown here is derived from an EMBL/GenBank/DDBJ whole genome shotgun (WGS) entry which is preliminary data.</text>
</comment>